<evidence type="ECO:0000313" key="6">
    <source>
        <dbReference type="EMBL" id="RUO81224.1"/>
    </source>
</evidence>
<evidence type="ECO:0000256" key="5">
    <source>
        <dbReference type="ARBA" id="ARBA00023136"/>
    </source>
</evidence>
<evidence type="ECO:0000256" key="4">
    <source>
        <dbReference type="ARBA" id="ARBA00022833"/>
    </source>
</evidence>
<sequence>MATTSAGNTMKQFIEQAKSVANSIAPMWPLDESIAINPCWEFTDQPIEQVAALWQFCGDIKLLMPLSFYRQQLGENDPEFVKQQFKLRGTENRDLPRWRNVAELLDQVQKRKQAIPWRDEVVANISQACGLYAQYPDRFAEKDSLYHHWLVLGRKDQGIESVMVEPELHERFHGLPDTADELFAACFDSMLKDVPEQARYCYLLALQMDVLGWASSFALQRWRHNDGRLVAELLAIRMAWDLILWLHCENRHPKRFVELRELFQQQIQAAPAAIETIKQQQQPLWQLQHRYESLQLDQFNWQPPSTSDTVAPAFQAVFCIDTRSERLRKGLEQQSDFQTFGFAGFFGLPINYQSPADGRVRAQAPGLLNPASMVTPATVSKKAGKLDIKALFKQPLASLTAVETLGFSRLPQLIGQGKNPRYDDLTALQALRVDAAETDVLNWLEGLLGGLGIEQWADDFVFVGHSSHHRNNAQQAAMKCGACGGQSGGVNAQLAAELLNQQPVREGLAERGWNIPTTTTFHAALHETVTDQLHMLTPNAPEALLKRFSDAADFARQHRYDSNESDNGGLLAWFQRKAKNWSEVRPEWGLADNCLLLFADRKRSRELSFNGRAFLHEYNASNDNNGELLAQLLQAPGIVAHWINSQYYTSVTDPDRLGSGNKLLHNRVANNVGVFEGNGGDLRIGLARQSVHDGNQWRHRPVRLRVVVDAEEQVIVRALEQAPPFRNLVDNGWLFIQRLSPAGELCPVSINAA</sequence>
<evidence type="ECO:0000256" key="2">
    <source>
        <dbReference type="ARBA" id="ARBA00022475"/>
    </source>
</evidence>
<comment type="caution">
    <text evidence="6">The sequence shown here is derived from an EMBL/GenBank/DDBJ whole genome shotgun (WGS) entry which is preliminary data.</text>
</comment>
<keyword evidence="1" id="KW-0813">Transport</keyword>
<keyword evidence="4" id="KW-0862">Zinc</keyword>
<organism evidence="6 7">
    <name type="scientific">Idiomarina tyrosinivorans</name>
    <dbReference type="NCBI Taxonomy" id="1445662"/>
    <lineage>
        <taxon>Bacteria</taxon>
        <taxon>Pseudomonadati</taxon>
        <taxon>Pseudomonadota</taxon>
        <taxon>Gammaproteobacteria</taxon>
        <taxon>Alteromonadales</taxon>
        <taxon>Idiomarinaceae</taxon>
        <taxon>Idiomarina</taxon>
    </lineage>
</organism>
<keyword evidence="7" id="KW-1185">Reference proteome</keyword>
<dbReference type="PANTHER" id="PTHR38344">
    <property type="entry name" value="UPF0753 PROTEIN AQ_863"/>
    <property type="match status" value="1"/>
</dbReference>
<name>A0A432ZTG3_9GAMM</name>
<dbReference type="GO" id="GO:0046872">
    <property type="term" value="F:metal ion binding"/>
    <property type="evidence" value="ECO:0007669"/>
    <property type="project" value="UniProtKB-KW"/>
</dbReference>
<keyword evidence="3" id="KW-0479">Metal-binding</keyword>
<evidence type="ECO:0000313" key="7">
    <source>
        <dbReference type="Proteomes" id="UP000287996"/>
    </source>
</evidence>
<protein>
    <submittedName>
        <fullName evidence="6">DUF2309 domain-containing protein</fullName>
    </submittedName>
</protein>
<accession>A0A432ZTG3</accession>
<keyword evidence="5" id="KW-0472">Membrane</keyword>
<evidence type="ECO:0000256" key="3">
    <source>
        <dbReference type="ARBA" id="ARBA00022723"/>
    </source>
</evidence>
<dbReference type="InterPro" id="IPR018752">
    <property type="entry name" value="DabA"/>
</dbReference>
<keyword evidence="2" id="KW-1003">Cell membrane</keyword>
<dbReference type="PANTHER" id="PTHR38344:SF1">
    <property type="entry name" value="INORGANIC CARBON TRANSPORTER SUBUNIT DABA-RELATED"/>
    <property type="match status" value="1"/>
</dbReference>
<proteinExistence type="predicted"/>
<reference evidence="6 7" key="1">
    <citation type="journal article" date="2011" name="Front. Microbiol.">
        <title>Genomic signatures of strain selection and enhancement in Bacillus atrophaeus var. globigii, a historical biowarfare simulant.</title>
        <authorList>
            <person name="Gibbons H.S."/>
            <person name="Broomall S.M."/>
            <person name="McNew L.A."/>
            <person name="Daligault H."/>
            <person name="Chapman C."/>
            <person name="Bruce D."/>
            <person name="Karavis M."/>
            <person name="Krepps M."/>
            <person name="McGregor P.A."/>
            <person name="Hong C."/>
            <person name="Park K.H."/>
            <person name="Akmal A."/>
            <person name="Feldman A."/>
            <person name="Lin J.S."/>
            <person name="Chang W.E."/>
            <person name="Higgs B.W."/>
            <person name="Demirev P."/>
            <person name="Lindquist J."/>
            <person name="Liem A."/>
            <person name="Fochler E."/>
            <person name="Read T.D."/>
            <person name="Tapia R."/>
            <person name="Johnson S."/>
            <person name="Bishop-Lilly K.A."/>
            <person name="Detter C."/>
            <person name="Han C."/>
            <person name="Sozhamannan S."/>
            <person name="Rosenzweig C.N."/>
            <person name="Skowronski E.W."/>
        </authorList>
    </citation>
    <scope>NUCLEOTIDE SEQUENCE [LARGE SCALE GENOMIC DNA]</scope>
    <source>
        <strain evidence="6 7">CC-PW-9</strain>
    </source>
</reference>
<dbReference type="Proteomes" id="UP000287996">
    <property type="component" value="Unassembled WGS sequence"/>
</dbReference>
<dbReference type="EMBL" id="PIQH01000001">
    <property type="protein sequence ID" value="RUO81224.1"/>
    <property type="molecule type" value="Genomic_DNA"/>
</dbReference>
<dbReference type="AlphaFoldDB" id="A0A432ZTG3"/>
<gene>
    <name evidence="6" type="ORF">CWI84_00190</name>
</gene>
<dbReference type="Pfam" id="PF10070">
    <property type="entry name" value="DabA"/>
    <property type="match status" value="1"/>
</dbReference>
<evidence type="ECO:0000256" key="1">
    <source>
        <dbReference type="ARBA" id="ARBA00022448"/>
    </source>
</evidence>